<evidence type="ECO:0000256" key="4">
    <source>
        <dbReference type="ARBA" id="ARBA00023136"/>
    </source>
</evidence>
<evidence type="ECO:0000313" key="9">
    <source>
        <dbReference type="Proteomes" id="UP000646484"/>
    </source>
</evidence>
<comment type="caution">
    <text evidence="8">The sequence shown here is derived from an EMBL/GenBank/DDBJ whole genome shotgun (WGS) entry which is preliminary data.</text>
</comment>
<evidence type="ECO:0000256" key="1">
    <source>
        <dbReference type="ARBA" id="ARBA00004442"/>
    </source>
</evidence>
<reference evidence="8 9" key="1">
    <citation type="submission" date="2020-08" db="EMBL/GenBank/DDBJ databases">
        <title>Genome public.</title>
        <authorList>
            <person name="Liu C."/>
            <person name="Sun Q."/>
        </authorList>
    </citation>
    <scope>NUCLEOTIDE SEQUENCE [LARGE SCALE GENOMIC DNA]</scope>
    <source>
        <strain evidence="8 9">NSJ-56</strain>
    </source>
</reference>
<proteinExistence type="inferred from homology"/>
<feature type="domain" description="RagB/SusD" evidence="6">
    <location>
        <begin position="296"/>
        <end position="536"/>
    </location>
</feature>
<sequence length="541" mass="62109">MKQFCIILAIVLGLNSCTDLIDVQPENATTYTNYFQTRQDAEALLTELLLRLRNGESNRLGLGLIIDEDSRYQSMRNMATGLTADGSSVYRLIYQASLIIENAHRFQIPEEELKPYLLQAYFANAVGYWRLARDYGEMVILRSTTDFTPLAKSSQKELLDEAEKWALKAMDLPVYDELAGLDGPIIKNYGSKGAAAALLAHLYAWRAGVANEPEYWAKAEEYCTMIIDQKVGSYQLAINPESVVLDVMKGNNRENIWELENNAQESRYLTNNFVGFPIITSSGYAPVGGYSYGCKIHKTTVNNMYSRNDQRREAYFYGLDADFLYLKNVNGNIVADTSRKDGDNIVKSYDNKTIKQAFIYKFRYPYFHVTDNTPEPQYRGLNQNEIVWRLGGIYLLRAECRARQNKPDAVDDLNLIRRRAYGNMTASGGIVDAAKESEYAYPCAEDVEKGLANNIQLAIFREREKELFQENHRFYDIVRNGYCFLHDKDSYDYIRKELPAAFSYLTDKDIEDGALFSEVSSNFFTNNDLMRQNLFWNRYNQ</sequence>
<name>A0ABR7CVS7_9BACT</name>
<evidence type="ECO:0000259" key="7">
    <source>
        <dbReference type="Pfam" id="PF14322"/>
    </source>
</evidence>
<dbReference type="Pfam" id="PF07980">
    <property type="entry name" value="SusD_RagB"/>
    <property type="match status" value="1"/>
</dbReference>
<comment type="similarity">
    <text evidence="2">Belongs to the SusD family.</text>
</comment>
<evidence type="ECO:0000256" key="2">
    <source>
        <dbReference type="ARBA" id="ARBA00006275"/>
    </source>
</evidence>
<evidence type="ECO:0000256" key="5">
    <source>
        <dbReference type="ARBA" id="ARBA00023237"/>
    </source>
</evidence>
<dbReference type="InterPro" id="IPR012944">
    <property type="entry name" value="SusD_RagB_dom"/>
</dbReference>
<evidence type="ECO:0000259" key="6">
    <source>
        <dbReference type="Pfam" id="PF07980"/>
    </source>
</evidence>
<dbReference type="EMBL" id="JACOOH010000001">
    <property type="protein sequence ID" value="MBC5619783.1"/>
    <property type="molecule type" value="Genomic_DNA"/>
</dbReference>
<accession>A0ABR7CVS7</accession>
<feature type="domain" description="SusD-like N-terminal" evidence="7">
    <location>
        <begin position="87"/>
        <end position="203"/>
    </location>
</feature>
<dbReference type="SUPFAM" id="SSF48452">
    <property type="entry name" value="TPR-like"/>
    <property type="match status" value="1"/>
</dbReference>
<evidence type="ECO:0000313" key="8">
    <source>
        <dbReference type="EMBL" id="MBC5619783.1"/>
    </source>
</evidence>
<dbReference type="InterPro" id="IPR033985">
    <property type="entry name" value="SusD-like_N"/>
</dbReference>
<organism evidence="8 9">
    <name type="scientific">Butyricimonas hominis</name>
    <dbReference type="NCBI Taxonomy" id="2763032"/>
    <lineage>
        <taxon>Bacteria</taxon>
        <taxon>Pseudomonadati</taxon>
        <taxon>Bacteroidota</taxon>
        <taxon>Bacteroidia</taxon>
        <taxon>Bacteroidales</taxon>
        <taxon>Odoribacteraceae</taxon>
        <taxon>Butyricimonas</taxon>
    </lineage>
</organism>
<comment type="subcellular location">
    <subcellularLocation>
        <location evidence="1">Cell outer membrane</location>
    </subcellularLocation>
</comment>
<protein>
    <submittedName>
        <fullName evidence="8">RagB/SusD family nutrient uptake outer membrane protein</fullName>
    </submittedName>
</protein>
<dbReference type="Pfam" id="PF14322">
    <property type="entry name" value="SusD-like_3"/>
    <property type="match status" value="1"/>
</dbReference>
<dbReference type="InterPro" id="IPR011990">
    <property type="entry name" value="TPR-like_helical_dom_sf"/>
</dbReference>
<keyword evidence="4" id="KW-0472">Membrane</keyword>
<gene>
    <name evidence="8" type="ORF">H8S64_01580</name>
</gene>
<keyword evidence="9" id="KW-1185">Reference proteome</keyword>
<dbReference type="Gene3D" id="1.25.40.390">
    <property type="match status" value="1"/>
</dbReference>
<dbReference type="Proteomes" id="UP000646484">
    <property type="component" value="Unassembled WGS sequence"/>
</dbReference>
<keyword evidence="3" id="KW-0732">Signal</keyword>
<keyword evidence="5" id="KW-0998">Cell outer membrane</keyword>
<evidence type="ECO:0000256" key="3">
    <source>
        <dbReference type="ARBA" id="ARBA00022729"/>
    </source>
</evidence>